<evidence type="ECO:0000256" key="4">
    <source>
        <dbReference type="ARBA" id="ARBA00023163"/>
    </source>
</evidence>
<keyword evidence="3" id="KW-0010">Activator</keyword>
<keyword evidence="4" id="KW-0804">Transcription</keyword>
<feature type="domain" description="BHLH" evidence="6">
    <location>
        <begin position="69"/>
        <end position="121"/>
    </location>
</feature>
<dbReference type="InterPro" id="IPR036638">
    <property type="entry name" value="HLH_DNA-bd_sf"/>
</dbReference>
<dbReference type="Gene3D" id="4.10.280.10">
    <property type="entry name" value="Helix-loop-helix DNA-binding domain"/>
    <property type="match status" value="1"/>
</dbReference>
<evidence type="ECO:0000256" key="1">
    <source>
        <dbReference type="ARBA" id="ARBA00023015"/>
    </source>
</evidence>
<dbReference type="GO" id="GO:0003677">
    <property type="term" value="F:DNA binding"/>
    <property type="evidence" value="ECO:0007669"/>
    <property type="project" value="UniProtKB-KW"/>
</dbReference>
<dbReference type="STRING" id="35722.A0A0B7N0C9"/>
<evidence type="ECO:0000256" key="5">
    <source>
        <dbReference type="ARBA" id="ARBA00023242"/>
    </source>
</evidence>
<name>A0A0B7N0C9_9FUNG</name>
<reference evidence="7 8" key="1">
    <citation type="submission" date="2014-09" db="EMBL/GenBank/DDBJ databases">
        <authorList>
            <person name="Ellenberger Sabrina"/>
        </authorList>
    </citation>
    <scope>NUCLEOTIDE SEQUENCE [LARGE SCALE GENOMIC DNA]</scope>
    <source>
        <strain evidence="7 8">CBS 412.66</strain>
    </source>
</reference>
<accession>A0A0B7N0C9</accession>
<dbReference type="SUPFAM" id="SSF47459">
    <property type="entry name" value="HLH, helix-loop-helix DNA-binding domain"/>
    <property type="match status" value="1"/>
</dbReference>
<dbReference type="GO" id="GO:0003700">
    <property type="term" value="F:DNA-binding transcription factor activity"/>
    <property type="evidence" value="ECO:0007669"/>
    <property type="project" value="TreeGrafter"/>
</dbReference>
<sequence>MSQFAKPEYHFMNLDPFPFTNANFTGISCADDKSLLIQKPSPGNGFFDINLNKDTNDSLNTKKPLTKAERRAEHNAIERARRESLNTKFQSLAQALPNLINYRRPSKSQIVEKALDWIKQSTIREERYRYQVLQLQRENKNLLTQLMQQESPTAPVSATVPSLMRQQSTPVPSVSVVNTSCNANIPNIYTNLSTNDGWSIDNLKNYAVSIHQTTPSNSINKLSKQELNSKSDYEDDVSSGNKDDIEYETSECYPAYFGSESPQYQNDANHQTHLPLMATDIYSVGYQSNDTHFDPFNINTWNASKYSPSSLVMNTGNVDREIGSRSASVQMVS</sequence>
<evidence type="ECO:0000256" key="3">
    <source>
        <dbReference type="ARBA" id="ARBA00023159"/>
    </source>
</evidence>
<dbReference type="GO" id="GO:0090575">
    <property type="term" value="C:RNA polymerase II transcription regulator complex"/>
    <property type="evidence" value="ECO:0007669"/>
    <property type="project" value="TreeGrafter"/>
</dbReference>
<evidence type="ECO:0000256" key="2">
    <source>
        <dbReference type="ARBA" id="ARBA00023125"/>
    </source>
</evidence>
<evidence type="ECO:0000313" key="7">
    <source>
        <dbReference type="EMBL" id="CEP10867.1"/>
    </source>
</evidence>
<evidence type="ECO:0000259" key="6">
    <source>
        <dbReference type="PROSITE" id="PS50888"/>
    </source>
</evidence>
<dbReference type="PROSITE" id="PS50888">
    <property type="entry name" value="BHLH"/>
    <property type="match status" value="1"/>
</dbReference>
<dbReference type="GO" id="GO:0045944">
    <property type="term" value="P:positive regulation of transcription by RNA polymerase II"/>
    <property type="evidence" value="ECO:0007669"/>
    <property type="project" value="TreeGrafter"/>
</dbReference>
<organism evidence="7 8">
    <name type="scientific">Parasitella parasitica</name>
    <dbReference type="NCBI Taxonomy" id="35722"/>
    <lineage>
        <taxon>Eukaryota</taxon>
        <taxon>Fungi</taxon>
        <taxon>Fungi incertae sedis</taxon>
        <taxon>Mucoromycota</taxon>
        <taxon>Mucoromycotina</taxon>
        <taxon>Mucoromycetes</taxon>
        <taxon>Mucorales</taxon>
        <taxon>Mucorineae</taxon>
        <taxon>Mucoraceae</taxon>
        <taxon>Parasitella</taxon>
    </lineage>
</organism>
<dbReference type="PROSITE" id="PS51257">
    <property type="entry name" value="PROKAR_LIPOPROTEIN"/>
    <property type="match status" value="1"/>
</dbReference>
<dbReference type="PANTHER" id="PTHR10328:SF3">
    <property type="entry name" value="PROTEIN MAX"/>
    <property type="match status" value="1"/>
</dbReference>
<keyword evidence="2" id="KW-0238">DNA-binding</keyword>
<proteinExistence type="predicted"/>
<dbReference type="InterPro" id="IPR011598">
    <property type="entry name" value="bHLH_dom"/>
</dbReference>
<protein>
    <recommendedName>
        <fullName evidence="6">BHLH domain-containing protein</fullName>
    </recommendedName>
</protein>
<dbReference type="OrthoDB" id="8964853at2759"/>
<gene>
    <name evidence="7" type="primary">PARPA_04664.1 scaffold 15556</name>
</gene>
<keyword evidence="8" id="KW-1185">Reference proteome</keyword>
<dbReference type="GO" id="GO:0046983">
    <property type="term" value="F:protein dimerization activity"/>
    <property type="evidence" value="ECO:0007669"/>
    <property type="project" value="InterPro"/>
</dbReference>
<dbReference type="AlphaFoldDB" id="A0A0B7N0C9"/>
<dbReference type="Proteomes" id="UP000054107">
    <property type="component" value="Unassembled WGS sequence"/>
</dbReference>
<keyword evidence="5" id="KW-0539">Nucleus</keyword>
<keyword evidence="1" id="KW-0805">Transcription regulation</keyword>
<dbReference type="Pfam" id="PF00010">
    <property type="entry name" value="HLH"/>
    <property type="match status" value="1"/>
</dbReference>
<dbReference type="SMART" id="SM00353">
    <property type="entry name" value="HLH"/>
    <property type="match status" value="1"/>
</dbReference>
<dbReference type="PANTHER" id="PTHR10328">
    <property type="entry name" value="PROTEIN MAX MYC-ASSOCIATED FACTOR X"/>
    <property type="match status" value="1"/>
</dbReference>
<evidence type="ECO:0000313" key="8">
    <source>
        <dbReference type="Proteomes" id="UP000054107"/>
    </source>
</evidence>
<dbReference type="EMBL" id="LN725587">
    <property type="protein sequence ID" value="CEP10867.1"/>
    <property type="molecule type" value="Genomic_DNA"/>
</dbReference>